<dbReference type="PANTHER" id="PTHR20883">
    <property type="entry name" value="PHYTANOYL-COA DIOXYGENASE DOMAIN CONTAINING 1"/>
    <property type="match status" value="1"/>
</dbReference>
<gene>
    <name evidence="1" type="ORF">LX87_04411</name>
</gene>
<keyword evidence="1" id="KW-0223">Dioxygenase</keyword>
<proteinExistence type="predicted"/>
<protein>
    <submittedName>
        <fullName evidence="1">Phytanoyl-CoA dioxygenase PhyH</fullName>
    </submittedName>
</protein>
<sequence length="250" mass="28806">METLNAQALKESFRTDGYVFLPGFLSTEEVRELNESVKNFISEQVPVMPHEQVFYEDKDDPATLKQLIDMQKYNPYFDRMLNNSRFRQLAESLLEDAVLPKTLEYFNKPPKIGKPTPPHQDNYYFMLKPAEAVTMWLALEDVDAENGCVRYVKGSHRHGVRPHGRTQTLGFSQGITDFWNENDQAQAVAFPAKPGDLLIHHSLTIHWAEANRSESRSRQAIGLIYWAKSAQEDTEAKEAYRQKLKAELSR</sequence>
<dbReference type="OrthoDB" id="9814777at2"/>
<dbReference type="PANTHER" id="PTHR20883:SF46">
    <property type="entry name" value="PHYTANOYL-COA HYDROXYLASE"/>
    <property type="match status" value="1"/>
</dbReference>
<dbReference type="SUPFAM" id="SSF51197">
    <property type="entry name" value="Clavaminate synthase-like"/>
    <property type="match status" value="1"/>
</dbReference>
<keyword evidence="1" id="KW-0560">Oxidoreductase</keyword>
<reference evidence="1 2" key="1">
    <citation type="submission" date="2018-06" db="EMBL/GenBank/DDBJ databases">
        <title>Genomic Encyclopedia of Archaeal and Bacterial Type Strains, Phase II (KMG-II): from individual species to whole genera.</title>
        <authorList>
            <person name="Goeker M."/>
        </authorList>
    </citation>
    <scope>NUCLEOTIDE SEQUENCE [LARGE SCALE GENOMIC DNA]</scope>
    <source>
        <strain evidence="1 2">DSM 21851</strain>
    </source>
</reference>
<dbReference type="Gene3D" id="2.60.120.620">
    <property type="entry name" value="q2cbj1_9rhob like domain"/>
    <property type="match status" value="1"/>
</dbReference>
<dbReference type="EMBL" id="QLMC01000005">
    <property type="protein sequence ID" value="RAJ94524.1"/>
    <property type="molecule type" value="Genomic_DNA"/>
</dbReference>
<keyword evidence="2" id="KW-1185">Reference proteome</keyword>
<dbReference type="GO" id="GO:0016706">
    <property type="term" value="F:2-oxoglutarate-dependent dioxygenase activity"/>
    <property type="evidence" value="ECO:0007669"/>
    <property type="project" value="UniProtKB-ARBA"/>
</dbReference>
<organism evidence="1 2">
    <name type="scientific">Larkinella arboricola</name>
    <dbReference type="NCBI Taxonomy" id="643671"/>
    <lineage>
        <taxon>Bacteria</taxon>
        <taxon>Pseudomonadati</taxon>
        <taxon>Bacteroidota</taxon>
        <taxon>Cytophagia</taxon>
        <taxon>Cytophagales</taxon>
        <taxon>Spirosomataceae</taxon>
        <taxon>Larkinella</taxon>
    </lineage>
</organism>
<dbReference type="InterPro" id="IPR008775">
    <property type="entry name" value="Phytyl_CoA_dOase-like"/>
</dbReference>
<dbReference type="GO" id="GO:0005506">
    <property type="term" value="F:iron ion binding"/>
    <property type="evidence" value="ECO:0007669"/>
    <property type="project" value="UniProtKB-ARBA"/>
</dbReference>
<comment type="caution">
    <text evidence="1">The sequence shown here is derived from an EMBL/GenBank/DDBJ whole genome shotgun (WGS) entry which is preliminary data.</text>
</comment>
<accession>A0A327WQP1</accession>
<dbReference type="RefSeq" id="WP_111630395.1">
    <property type="nucleotide sequence ID" value="NZ_QLMC01000005.1"/>
</dbReference>
<name>A0A327WQP1_LARAB</name>
<dbReference type="AlphaFoldDB" id="A0A327WQP1"/>
<evidence type="ECO:0000313" key="2">
    <source>
        <dbReference type="Proteomes" id="UP000248790"/>
    </source>
</evidence>
<evidence type="ECO:0000313" key="1">
    <source>
        <dbReference type="EMBL" id="RAJ94524.1"/>
    </source>
</evidence>
<dbReference type="Proteomes" id="UP000248790">
    <property type="component" value="Unassembled WGS sequence"/>
</dbReference>
<dbReference type="Pfam" id="PF05721">
    <property type="entry name" value="PhyH"/>
    <property type="match status" value="1"/>
</dbReference>